<reference evidence="2" key="2">
    <citation type="journal article" date="2021" name="PeerJ">
        <title>Extensive microbial diversity within the chicken gut microbiome revealed by metagenomics and culture.</title>
        <authorList>
            <person name="Gilroy R."/>
            <person name="Ravi A."/>
            <person name="Getino M."/>
            <person name="Pursley I."/>
            <person name="Horton D.L."/>
            <person name="Alikhan N.F."/>
            <person name="Baker D."/>
            <person name="Gharbi K."/>
            <person name="Hall N."/>
            <person name="Watson M."/>
            <person name="Adriaenssens E.M."/>
            <person name="Foster-Nyarko E."/>
            <person name="Jarju S."/>
            <person name="Secka A."/>
            <person name="Antonio M."/>
            <person name="Oren A."/>
            <person name="Chaudhuri R.R."/>
            <person name="La Ragione R."/>
            <person name="Hildebrand F."/>
            <person name="Pallen M.J."/>
        </authorList>
    </citation>
    <scope>NUCLEOTIDE SEQUENCE</scope>
    <source>
        <strain evidence="2">11159</strain>
    </source>
</reference>
<organism evidence="2 3">
    <name type="scientific">Candidatus Onthovivens merdipullorum</name>
    <dbReference type="NCBI Taxonomy" id="2840889"/>
    <lineage>
        <taxon>Bacteria</taxon>
        <taxon>Bacillati</taxon>
        <taxon>Bacillota</taxon>
        <taxon>Bacilli</taxon>
        <taxon>Bacillales</taxon>
        <taxon>Candidatus Onthovivens</taxon>
    </lineage>
</organism>
<dbReference type="Pfam" id="PF00128">
    <property type="entry name" value="Alpha-amylase"/>
    <property type="match status" value="2"/>
</dbReference>
<evidence type="ECO:0000313" key="3">
    <source>
        <dbReference type="Proteomes" id="UP000823613"/>
    </source>
</evidence>
<dbReference type="EMBL" id="JADIMY010000016">
    <property type="protein sequence ID" value="MBO8427105.1"/>
    <property type="molecule type" value="Genomic_DNA"/>
</dbReference>
<dbReference type="GO" id="GO:0004556">
    <property type="term" value="F:alpha-amylase activity"/>
    <property type="evidence" value="ECO:0007669"/>
    <property type="project" value="TreeGrafter"/>
</dbReference>
<gene>
    <name evidence="2" type="ORF">IAC58_00895</name>
</gene>
<dbReference type="AlphaFoldDB" id="A0A9D9DJ57"/>
<evidence type="ECO:0000313" key="2">
    <source>
        <dbReference type="EMBL" id="MBO8427105.1"/>
    </source>
</evidence>
<dbReference type="PANTHER" id="PTHR10357">
    <property type="entry name" value="ALPHA-AMYLASE FAMILY MEMBER"/>
    <property type="match status" value="1"/>
</dbReference>
<name>A0A9D9DJ57_9BACL</name>
<dbReference type="GO" id="GO:0009313">
    <property type="term" value="P:oligosaccharide catabolic process"/>
    <property type="evidence" value="ECO:0007669"/>
    <property type="project" value="TreeGrafter"/>
</dbReference>
<comment type="caution">
    <text evidence="2">The sequence shown here is derived from an EMBL/GenBank/DDBJ whole genome shotgun (WGS) entry which is preliminary data.</text>
</comment>
<sequence>MKNYLKNQIIYQVYVRNFTKEGTFNAFNHYIKYIKDLGTDIIYFLPVNTIGKKDRKGDLGSPYSIKDYYEINSELGSLEDFKNTISLIHKENMKVMIDIVFNHTSKDSVLLNKHPKWFYKDKNGNINTKASDWTDVYDLNYLNNDELVNYLVDVIKYYIDLGIDGFRFDVASMVGVNFYQALKEKVLSKHPEIIILGEAIDSDFNNYLRSEGFKVCDDPTLYQNGFDLLYQYNNFKYLKEYLETNNLLSLTKFKLLKSYEYAFNPENALRIREIENHDQKRIIEYTT</sequence>
<feature type="domain" description="Glycosyl hydrolase family 13 catalytic" evidence="1">
    <location>
        <begin position="12"/>
        <end position="281"/>
    </location>
</feature>
<dbReference type="PANTHER" id="PTHR10357:SF205">
    <property type="entry name" value="O-GLYCOSYL HYDROLASE FAMILY 13"/>
    <property type="match status" value="1"/>
</dbReference>
<proteinExistence type="predicted"/>
<dbReference type="SMART" id="SM00642">
    <property type="entry name" value="Aamy"/>
    <property type="match status" value="1"/>
</dbReference>
<feature type="non-terminal residue" evidence="2">
    <location>
        <position position="287"/>
    </location>
</feature>
<dbReference type="InterPro" id="IPR017853">
    <property type="entry name" value="GH"/>
</dbReference>
<protein>
    <submittedName>
        <fullName evidence="2">Alpha-amylase</fullName>
    </submittedName>
</protein>
<dbReference type="Proteomes" id="UP000823613">
    <property type="component" value="Unassembled WGS sequence"/>
</dbReference>
<dbReference type="Gene3D" id="3.20.20.80">
    <property type="entry name" value="Glycosidases"/>
    <property type="match status" value="1"/>
</dbReference>
<reference evidence="2" key="1">
    <citation type="submission" date="2020-10" db="EMBL/GenBank/DDBJ databases">
        <authorList>
            <person name="Gilroy R."/>
        </authorList>
    </citation>
    <scope>NUCLEOTIDE SEQUENCE</scope>
    <source>
        <strain evidence="2">11159</strain>
    </source>
</reference>
<dbReference type="InterPro" id="IPR006047">
    <property type="entry name" value="GH13_cat_dom"/>
</dbReference>
<dbReference type="SUPFAM" id="SSF51445">
    <property type="entry name" value="(Trans)glycosidases"/>
    <property type="match status" value="1"/>
</dbReference>
<evidence type="ECO:0000259" key="1">
    <source>
        <dbReference type="SMART" id="SM00642"/>
    </source>
</evidence>
<accession>A0A9D9DJ57</accession>